<gene>
    <name evidence="3" type="ORF">SAMN05443637_111141</name>
</gene>
<feature type="compositionally biased region" description="Basic and acidic residues" evidence="1">
    <location>
        <begin position="69"/>
        <end position="78"/>
    </location>
</feature>
<organism evidence="3 4">
    <name type="scientific">Pseudonocardia thermophila</name>
    <dbReference type="NCBI Taxonomy" id="1848"/>
    <lineage>
        <taxon>Bacteria</taxon>
        <taxon>Bacillati</taxon>
        <taxon>Actinomycetota</taxon>
        <taxon>Actinomycetes</taxon>
        <taxon>Pseudonocardiales</taxon>
        <taxon>Pseudonocardiaceae</taxon>
        <taxon>Pseudonocardia</taxon>
    </lineage>
</organism>
<dbReference type="OrthoDB" id="4828144at2"/>
<dbReference type="RefSeq" id="WP_073457848.1">
    <property type="nucleotide sequence ID" value="NZ_CALGVN010000059.1"/>
</dbReference>
<evidence type="ECO:0000259" key="2">
    <source>
        <dbReference type="Pfam" id="PF08940"/>
    </source>
</evidence>
<dbReference type="Proteomes" id="UP000184363">
    <property type="component" value="Unassembled WGS sequence"/>
</dbReference>
<feature type="domain" description="DUF1918" evidence="2">
    <location>
        <begin position="17"/>
        <end position="71"/>
    </location>
</feature>
<dbReference type="SUPFAM" id="SSF50118">
    <property type="entry name" value="Cell growth inhibitor/plasmid maintenance toxic component"/>
    <property type="match status" value="1"/>
</dbReference>
<feature type="region of interest" description="Disordered" evidence="1">
    <location>
        <begin position="66"/>
        <end position="89"/>
    </location>
</feature>
<dbReference type="AlphaFoldDB" id="A0A1M6V1Q6"/>
<dbReference type="Gene3D" id="2.30.30.440">
    <property type="entry name" value="Domain of unknown function DUF1918"/>
    <property type="match status" value="1"/>
</dbReference>
<keyword evidence="4" id="KW-1185">Reference proteome</keyword>
<dbReference type="Pfam" id="PF08940">
    <property type="entry name" value="DUF1918"/>
    <property type="match status" value="1"/>
</dbReference>
<dbReference type="EMBL" id="FRAP01000011">
    <property type="protein sequence ID" value="SHK75321.1"/>
    <property type="molecule type" value="Genomic_DNA"/>
</dbReference>
<proteinExistence type="predicted"/>
<dbReference type="InterPro" id="IPR015035">
    <property type="entry name" value="DUF1918"/>
</dbReference>
<name>A0A1M6V1Q6_PSETH</name>
<protein>
    <recommendedName>
        <fullName evidence="2">DUF1918 domain-containing protein</fullName>
    </recommendedName>
</protein>
<reference evidence="3 4" key="1">
    <citation type="submission" date="2016-11" db="EMBL/GenBank/DDBJ databases">
        <authorList>
            <person name="Jaros S."/>
            <person name="Januszkiewicz K."/>
            <person name="Wedrychowicz H."/>
        </authorList>
    </citation>
    <scope>NUCLEOTIDE SEQUENCE [LARGE SCALE GENOMIC DNA]</scope>
    <source>
        <strain evidence="3 4">DSM 43832</strain>
    </source>
</reference>
<sequence>MSAPEQHEAEPRPPGAPGDWLVVPGPLHQHEWRWGRIREVLVGEDGAVRYVVRWLGDEADSVVVPPPDARVEPAERWPRPGGDAVGVYR</sequence>
<accession>A0A1M6V1Q6</accession>
<evidence type="ECO:0000313" key="4">
    <source>
        <dbReference type="Proteomes" id="UP000184363"/>
    </source>
</evidence>
<dbReference type="STRING" id="1848.SAMN05443637_111141"/>
<evidence type="ECO:0000313" key="3">
    <source>
        <dbReference type="EMBL" id="SHK75321.1"/>
    </source>
</evidence>
<evidence type="ECO:0000256" key="1">
    <source>
        <dbReference type="SAM" id="MobiDB-lite"/>
    </source>
</evidence>